<reference evidence="2 3" key="2">
    <citation type="journal article" date="2012" name="BMC Genomics">
        <title>The genome of Pelobacter carbinolicus reveals surprising metabolic capabilities and physiological features.</title>
        <authorList>
            <person name="Aklujkar M."/>
            <person name="Haveman S.A."/>
            <person name="Didonato R.Jr."/>
            <person name="Chertkov O."/>
            <person name="Han C.S."/>
            <person name="Land M.L."/>
            <person name="Brown P."/>
            <person name="Lovley D.R."/>
        </authorList>
    </citation>
    <scope>NUCLEOTIDE SEQUENCE [LARGE SCALE GENOMIC DNA]</scope>
    <source>
        <strain evidence="3">DSM 2380 / NBRC 103641 / GraBd1</strain>
    </source>
</reference>
<keyword evidence="3" id="KW-1185">Reference proteome</keyword>
<dbReference type="Proteomes" id="UP000002534">
    <property type="component" value="Chromosome"/>
</dbReference>
<dbReference type="InterPro" id="IPR011322">
    <property type="entry name" value="N-reg_PII-like_a/b"/>
</dbReference>
<evidence type="ECO:0000313" key="3">
    <source>
        <dbReference type="Proteomes" id="UP000002534"/>
    </source>
</evidence>
<dbReference type="InterPro" id="IPR015867">
    <property type="entry name" value="N-reg_PII/ATP_PRibTrfase_C"/>
</dbReference>
<reference evidence="3" key="1">
    <citation type="submission" date="2005-10" db="EMBL/GenBank/DDBJ databases">
        <title>Complete sequence of Pelobacter carbinolicus DSM 2380.</title>
        <authorList>
            <person name="Copeland A."/>
            <person name="Lucas S."/>
            <person name="Lapidus A."/>
            <person name="Barry K."/>
            <person name="Detter J.C."/>
            <person name="Glavina T."/>
            <person name="Hammon N."/>
            <person name="Israni S."/>
            <person name="Pitluck S."/>
            <person name="Chertkov O."/>
            <person name="Schmutz J."/>
            <person name="Larimer F."/>
            <person name="Land M."/>
            <person name="Kyrpides N."/>
            <person name="Ivanova N."/>
            <person name="Richardson P."/>
        </authorList>
    </citation>
    <scope>NUCLEOTIDE SEQUENCE [LARGE SCALE GENOMIC DNA]</scope>
    <source>
        <strain evidence="3">DSM 2380 / NBRC 103641 / GraBd1</strain>
    </source>
</reference>
<dbReference type="PANTHER" id="PTHR35983:SF1">
    <property type="entry name" value="UPF0166 PROTEIN TM_0021"/>
    <property type="match status" value="1"/>
</dbReference>
<dbReference type="AlphaFoldDB" id="Q3A1L1"/>
<protein>
    <submittedName>
        <fullName evidence="2">Uncharacterized protein</fullName>
    </submittedName>
</protein>
<dbReference type="EMBL" id="CP000142">
    <property type="protein sequence ID" value="ABA89746.1"/>
    <property type="molecule type" value="Genomic_DNA"/>
</dbReference>
<proteinExistence type="inferred from homology"/>
<evidence type="ECO:0000313" key="2">
    <source>
        <dbReference type="EMBL" id="ABA89746.1"/>
    </source>
</evidence>
<dbReference type="SUPFAM" id="SSF54913">
    <property type="entry name" value="GlnB-like"/>
    <property type="match status" value="1"/>
</dbReference>
<dbReference type="STRING" id="338963.Pcar_2508"/>
<dbReference type="OrthoDB" id="5295185at2"/>
<sequence length="113" mass="12414">MSNEGKGKLLRIYLNETKQLGGKPLYEVIVEKAFEHGLAGSMVFRGIEGSGFCCEICRTSVPSLTISKCQPMVIEFIDTEEKIGKLVPILKKMVTAGAMVTMDAEVVHNVCEF</sequence>
<accession>Q3A1L1</accession>
<gene>
    <name evidence="2" type="ordered locus">Pcar_2508</name>
</gene>
<dbReference type="RefSeq" id="WP_011342277.1">
    <property type="nucleotide sequence ID" value="NC_007498.2"/>
</dbReference>
<organism evidence="2 3">
    <name type="scientific">Syntrophotalea carbinolica (strain DSM 2380 / NBRC 103641 / GraBd1)</name>
    <name type="common">Pelobacter carbinolicus</name>
    <dbReference type="NCBI Taxonomy" id="338963"/>
    <lineage>
        <taxon>Bacteria</taxon>
        <taxon>Pseudomonadati</taxon>
        <taxon>Thermodesulfobacteriota</taxon>
        <taxon>Desulfuromonadia</taxon>
        <taxon>Desulfuromonadales</taxon>
        <taxon>Syntrophotaleaceae</taxon>
        <taxon>Syntrophotalea</taxon>
    </lineage>
</organism>
<dbReference type="eggNOG" id="COG1993">
    <property type="taxonomic scope" value="Bacteria"/>
</dbReference>
<comment type="similarity">
    <text evidence="1">Belongs to the UPF0166 family.</text>
</comment>
<dbReference type="Gene3D" id="3.30.70.120">
    <property type="match status" value="1"/>
</dbReference>
<dbReference type="KEGG" id="pca:Pcar_2508"/>
<dbReference type="PANTHER" id="PTHR35983">
    <property type="entry name" value="UPF0166 PROTEIN TM_0021"/>
    <property type="match status" value="1"/>
</dbReference>
<name>Q3A1L1_SYNC1</name>
<dbReference type="HOGENOM" id="CLU_146749_0_0_7"/>
<evidence type="ECO:0000256" key="1">
    <source>
        <dbReference type="ARBA" id="ARBA00010554"/>
    </source>
</evidence>
<dbReference type="Pfam" id="PF02641">
    <property type="entry name" value="DUF190"/>
    <property type="match status" value="1"/>
</dbReference>
<dbReference type="InterPro" id="IPR003793">
    <property type="entry name" value="UPF0166"/>
</dbReference>